<keyword evidence="1" id="KW-0511">Multifunctional enzyme</keyword>
<dbReference type="Gene3D" id="3.30.70.270">
    <property type="match status" value="1"/>
</dbReference>
<dbReference type="SUPFAM" id="SSF53098">
    <property type="entry name" value="Ribonuclease H-like"/>
    <property type="match status" value="1"/>
</dbReference>
<proteinExistence type="predicted"/>
<dbReference type="SUPFAM" id="SSF56672">
    <property type="entry name" value="DNA/RNA polymerases"/>
    <property type="match status" value="1"/>
</dbReference>
<dbReference type="Pfam" id="PF17919">
    <property type="entry name" value="RT_RNaseH_2"/>
    <property type="match status" value="1"/>
</dbReference>
<dbReference type="PANTHER" id="PTHR37984:SF5">
    <property type="entry name" value="PROTEIN NYNRIN-LIKE"/>
    <property type="match status" value="1"/>
</dbReference>
<evidence type="ECO:0000313" key="3">
    <source>
        <dbReference type="EMBL" id="GMF47037.1"/>
    </source>
</evidence>
<comment type="caution">
    <text evidence="3">The sequence shown here is derived from an EMBL/GenBank/DDBJ whole genome shotgun (WGS) entry which is preliminary data.</text>
</comment>
<dbReference type="CDD" id="cd09274">
    <property type="entry name" value="RNase_HI_RT_Ty3"/>
    <property type="match status" value="1"/>
</dbReference>
<keyword evidence="4" id="KW-1185">Reference proteome</keyword>
<dbReference type="PROSITE" id="PS50994">
    <property type="entry name" value="INTEGRASE"/>
    <property type="match status" value="1"/>
</dbReference>
<sequence length="622" mass="71071">MHRLTSSLFKGLVHTRSFYDNIYIFTKSNDINKHLEALRDVLEILKKNRLYVKLSKCVFCAAEIPGLGDFIGRNGVRYVQRFCGQYAELTAPLFTLLEKKNQHNSKITLNADQLKNFKELKRRLADTPVLHLPDFTKQMHLRTDASQFAIGGVLFQEVSGVERPIAFTSRMMKSAELKYATQQQELLAILNALAVFRIYCLDQPVVIETDHKSLKADALSRRPDLKPETKAFHDLLLPSFNETSYQHRVTEIRHTSNLTKTIFEGYKKDKIIQEIRRVIERSRDSSTAQGVSGKQYKTYFVENNLVWYQGSTDVKPRIVVPNIMSLKHKIIAEVHDSNFGGHPGLMEPLQIPDERWRSISMDFITDLPDTKRGNNSIWVVVDRLTKRSHFVPTVKTVSAQEVALLFIDNIWRLHGMPQDIVSNRDTKFISGFWSHVFEDVGPKLKMTVAYRAQGDGQTERTNRTLEEYLRCFVSPRQDNWDEHLANPDFAIKSAVNSSIKISPFEADLGYVPANPLPALAASKRRRLRGGRQPGVKIGEHQATVLRQCQEALEDSQAYMADMYDKGRTEQAMKIGDRVYYARRISTQYTQDSQTLVISVPSGLDRTQWCATSTLTSATNHQA</sequence>
<organism evidence="3 4">
    <name type="scientific">Phytophthora fragariaefolia</name>
    <dbReference type="NCBI Taxonomy" id="1490495"/>
    <lineage>
        <taxon>Eukaryota</taxon>
        <taxon>Sar</taxon>
        <taxon>Stramenopiles</taxon>
        <taxon>Oomycota</taxon>
        <taxon>Peronosporomycetes</taxon>
        <taxon>Peronosporales</taxon>
        <taxon>Peronosporaceae</taxon>
        <taxon>Phytophthora</taxon>
    </lineage>
</organism>
<dbReference type="OrthoDB" id="161002at2759"/>
<protein>
    <submittedName>
        <fullName evidence="3">Unnamed protein product</fullName>
    </submittedName>
</protein>
<dbReference type="Gene3D" id="3.30.420.10">
    <property type="entry name" value="Ribonuclease H-like superfamily/Ribonuclease H"/>
    <property type="match status" value="1"/>
</dbReference>
<dbReference type="Proteomes" id="UP001165121">
    <property type="component" value="Unassembled WGS sequence"/>
</dbReference>
<dbReference type="EMBL" id="BSXT01002069">
    <property type="protein sequence ID" value="GMF47037.1"/>
    <property type="molecule type" value="Genomic_DNA"/>
</dbReference>
<dbReference type="InterPro" id="IPR043502">
    <property type="entry name" value="DNA/RNA_pol_sf"/>
</dbReference>
<feature type="domain" description="Integrase catalytic" evidence="2">
    <location>
        <begin position="348"/>
        <end position="520"/>
    </location>
</feature>
<accession>A0A9W7CY38</accession>
<evidence type="ECO:0000313" key="4">
    <source>
        <dbReference type="Proteomes" id="UP001165121"/>
    </source>
</evidence>
<name>A0A9W7CY38_9STRA</name>
<dbReference type="PANTHER" id="PTHR37984">
    <property type="entry name" value="PROTEIN CBG26694"/>
    <property type="match status" value="1"/>
</dbReference>
<dbReference type="InterPro" id="IPR043128">
    <property type="entry name" value="Rev_trsase/Diguanyl_cyclase"/>
</dbReference>
<gene>
    <name evidence="3" type="ORF">Pfra01_001758000</name>
</gene>
<evidence type="ECO:0000259" key="2">
    <source>
        <dbReference type="PROSITE" id="PS50994"/>
    </source>
</evidence>
<evidence type="ECO:0000256" key="1">
    <source>
        <dbReference type="ARBA" id="ARBA00023268"/>
    </source>
</evidence>
<dbReference type="GO" id="GO:0015074">
    <property type="term" value="P:DNA integration"/>
    <property type="evidence" value="ECO:0007669"/>
    <property type="project" value="InterPro"/>
</dbReference>
<dbReference type="GO" id="GO:0003824">
    <property type="term" value="F:catalytic activity"/>
    <property type="evidence" value="ECO:0007669"/>
    <property type="project" value="UniProtKB-KW"/>
</dbReference>
<dbReference type="InterPro" id="IPR012337">
    <property type="entry name" value="RNaseH-like_sf"/>
</dbReference>
<dbReference type="InterPro" id="IPR050951">
    <property type="entry name" value="Retrovirus_Pol_polyprotein"/>
</dbReference>
<reference evidence="3" key="1">
    <citation type="submission" date="2023-04" db="EMBL/GenBank/DDBJ databases">
        <title>Phytophthora fragariaefolia NBRC 109709.</title>
        <authorList>
            <person name="Ichikawa N."/>
            <person name="Sato H."/>
            <person name="Tonouchi N."/>
        </authorList>
    </citation>
    <scope>NUCLEOTIDE SEQUENCE</scope>
    <source>
        <strain evidence="3">NBRC 109709</strain>
    </source>
</reference>
<dbReference type="InterPro" id="IPR036397">
    <property type="entry name" value="RNaseH_sf"/>
</dbReference>
<dbReference type="Gene3D" id="3.10.20.370">
    <property type="match status" value="1"/>
</dbReference>
<dbReference type="InterPro" id="IPR041577">
    <property type="entry name" value="RT_RNaseH_2"/>
</dbReference>
<dbReference type="InterPro" id="IPR001584">
    <property type="entry name" value="Integrase_cat-core"/>
</dbReference>
<dbReference type="GO" id="GO:0003676">
    <property type="term" value="F:nucleic acid binding"/>
    <property type="evidence" value="ECO:0007669"/>
    <property type="project" value="InterPro"/>
</dbReference>
<dbReference type="AlphaFoldDB" id="A0A9W7CY38"/>